<dbReference type="Pfam" id="PF14244">
    <property type="entry name" value="Retrotran_gag_3"/>
    <property type="match status" value="1"/>
</dbReference>
<dbReference type="Pfam" id="PF25597">
    <property type="entry name" value="SH3_retrovirus"/>
    <property type="match status" value="1"/>
</dbReference>
<dbReference type="PROSITE" id="PS50994">
    <property type="entry name" value="INTEGRASE"/>
    <property type="match status" value="1"/>
</dbReference>
<proteinExistence type="predicted"/>
<organism evidence="3 4">
    <name type="scientific">Trifolium pratense</name>
    <name type="common">Red clover</name>
    <dbReference type="NCBI Taxonomy" id="57577"/>
    <lineage>
        <taxon>Eukaryota</taxon>
        <taxon>Viridiplantae</taxon>
        <taxon>Streptophyta</taxon>
        <taxon>Embryophyta</taxon>
        <taxon>Tracheophyta</taxon>
        <taxon>Spermatophyta</taxon>
        <taxon>Magnoliopsida</taxon>
        <taxon>eudicotyledons</taxon>
        <taxon>Gunneridae</taxon>
        <taxon>Pentapetalae</taxon>
        <taxon>rosids</taxon>
        <taxon>fabids</taxon>
        <taxon>Fabales</taxon>
        <taxon>Fabaceae</taxon>
        <taxon>Papilionoideae</taxon>
        <taxon>50 kb inversion clade</taxon>
        <taxon>NPAAA clade</taxon>
        <taxon>Hologalegina</taxon>
        <taxon>IRL clade</taxon>
        <taxon>Trifolieae</taxon>
        <taxon>Trifolium</taxon>
    </lineage>
</organism>
<dbReference type="Proteomes" id="UP000236291">
    <property type="component" value="Unassembled WGS sequence"/>
</dbReference>
<sequence length="1430" mass="159899">METSTYSDFATNPTNPYYLHPNENPAVVLVTPLLDGKNYHSWLRSMKIALLSKNKMKFVDGTLEQPRVSDPLYEPWIRCNSMVLSWIQRSISPDIAKSIIWFDHASAVWKDLEFRFSHGDMFKISDLQEEILRLHQGSLDISSYYTQLKSLSEEIEIYRPVRDCTCAIPCSCGAVADMKKYREQDCVLKFLKGLNEQYSHVRSQIMMMEPLPPLHKVFSLVLQQERNLPVFNTVDSQNELSAMAMQVQSTGSNSQPSKNFNFGSGNRGRGKGRRNFGRGQHSTRYCTHCGGDNHIIDNCFVKYGFPPGYQSKGVQSSNAKSVNLASTTNSDSSLVSSSAMASSLNELQGQFQQFLKLFQQQTESNPTPASVNSIISDPVALNANSSPTYGKHSVTWVLDSGATDHITYSMQHFISYHHIKSVPISLPNGNKNSNQKMIGIAKKKGGLYVIESPVAASISCNFVSPFSGSNSGFPICNVASQVDKSSMLWHNRLGHVSDMIHKSISVQFPFVPFKSHSTPCDICHYAKQKRLPFPDSNTRSSHIFELLHADIWGPNGIVSVNGHKYFLTLVDDFSRFTWIILMKNKTETRNHIMNFVNYIETQFHAKLKSLRSDNGNEFRMHDFFLAKGIAHQRSCVETPQQNGIVERKHQHILNVARALSFQAFLPSNFWHLSILHSVHLINRLPTPFLQHKSPYEVLFQQPPTLLHLRTFGCLAFASTLHNHRTKFMPRARKTVFLGYRDGTKGFLLYDISNHSFLVSRNVIFYEDVFPLSSVNSSHTSSTTTLDNFVLPIDPPNFPSSCPAPLSVSTGTNPLTDHAENSATLVDNQVSNSPAVPPQNSSIPAPTRVSNRIRKIPGYLQDFHCSLLPSQHQSSSSNAFSTYPISSSLSYTNCATAYKHFCLSISTTIEPKTFKQACKSDCWKEAMKSELAALELNRTWSIVDLPTGKNPIGCKWVYKIKHNADGSIERYKARLVAKGYTQMEGVDYFDTFSPVAKLTTVKTLLALASIKGWFLEQLDVNNAFLHGDLNEEVYMSLPPGVIIPNSCSNTPKVCRLHKSLYGLKQASRQWYSKLSSALLSLGYSQSAADHSLFLKKVGSSFTALLVYVDDIVLAGNNSLEITSVKSFLDKRFQIKDLGNLRFFVGLEIARSKKGILLNQRKYTLELLQDSGNLAAKPSSTPYDPSLKLHDSESPPYNDPSGYRRLIGRLLYLTTTRPDITFAVQQLSQFVSSPREVHFQAATKVLRYLKASPAKGLFFSSSSSLKLSGFSDSDWATCAITRKSITGYCVFLGTSLISWKSKKQSTVSRSSSEAEYRALASLSCELQWLHYLFKDLGIKFDAPAMVYCDNKSAIYLAHNPSFHERTKHIEIDCHVVRERIQSGLIHLLPVPSSSQLADVLTKQLSSSAFASLISKLGLLDIHSPACGGILPI</sequence>
<feature type="region of interest" description="Disordered" evidence="1">
    <location>
        <begin position="1174"/>
        <end position="1195"/>
    </location>
</feature>
<feature type="region of interest" description="Disordered" evidence="1">
    <location>
        <begin position="248"/>
        <end position="279"/>
    </location>
</feature>
<dbReference type="InterPro" id="IPR043502">
    <property type="entry name" value="DNA/RNA_pol_sf"/>
</dbReference>
<reference evidence="3 4" key="2">
    <citation type="journal article" date="2017" name="Front. Plant Sci.">
        <title>Gene Classification and Mining of Molecular Markers Useful in Red Clover (Trifolium pratense) Breeding.</title>
        <authorList>
            <person name="Istvanek J."/>
            <person name="Dluhosova J."/>
            <person name="Dluhos P."/>
            <person name="Patkova L."/>
            <person name="Nedelnik J."/>
            <person name="Repkova J."/>
        </authorList>
    </citation>
    <scope>NUCLEOTIDE SEQUENCE [LARGE SCALE GENOMIC DNA]</scope>
    <source>
        <strain evidence="4">cv. Tatra</strain>
        <tissue evidence="3">Young leaves</tissue>
    </source>
</reference>
<feature type="domain" description="Integrase catalytic" evidence="2">
    <location>
        <begin position="530"/>
        <end position="702"/>
    </location>
</feature>
<dbReference type="InterPro" id="IPR025724">
    <property type="entry name" value="GAG-pre-integrase_dom"/>
</dbReference>
<dbReference type="InterPro" id="IPR036397">
    <property type="entry name" value="RNaseH_sf"/>
</dbReference>
<dbReference type="InterPro" id="IPR001584">
    <property type="entry name" value="Integrase_cat-core"/>
</dbReference>
<dbReference type="InterPro" id="IPR013103">
    <property type="entry name" value="RVT_2"/>
</dbReference>
<gene>
    <name evidence="3" type="ORF">L195_g016769</name>
</gene>
<dbReference type="Pfam" id="PF07727">
    <property type="entry name" value="RVT_2"/>
    <property type="match status" value="1"/>
</dbReference>
<dbReference type="PANTHER" id="PTHR11439:SF498">
    <property type="entry name" value="DNAK FAMILY PROTEIN"/>
    <property type="match status" value="1"/>
</dbReference>
<dbReference type="GO" id="GO:0003676">
    <property type="term" value="F:nucleic acid binding"/>
    <property type="evidence" value="ECO:0007669"/>
    <property type="project" value="InterPro"/>
</dbReference>
<dbReference type="InterPro" id="IPR057670">
    <property type="entry name" value="SH3_retrovirus"/>
</dbReference>
<name>A0A2K3MSB5_TRIPR</name>
<dbReference type="GO" id="GO:0015074">
    <property type="term" value="P:DNA integration"/>
    <property type="evidence" value="ECO:0007669"/>
    <property type="project" value="InterPro"/>
</dbReference>
<dbReference type="CDD" id="cd09272">
    <property type="entry name" value="RNase_HI_RT_Ty1"/>
    <property type="match status" value="1"/>
</dbReference>
<dbReference type="Pfam" id="PF00665">
    <property type="entry name" value="rve"/>
    <property type="match status" value="1"/>
</dbReference>
<dbReference type="ExpressionAtlas" id="A0A2K3MSB5">
    <property type="expression patterns" value="baseline"/>
</dbReference>
<accession>A0A2K3MSB5</accession>
<dbReference type="EMBL" id="ASHM01011669">
    <property type="protein sequence ID" value="PNX93614.1"/>
    <property type="molecule type" value="Genomic_DNA"/>
</dbReference>
<evidence type="ECO:0000313" key="4">
    <source>
        <dbReference type="Proteomes" id="UP000236291"/>
    </source>
</evidence>
<protein>
    <submittedName>
        <fullName evidence="3">Retrovirus-related Pol polyprotein from transposon TNT 1-94</fullName>
    </submittedName>
</protein>
<evidence type="ECO:0000259" key="2">
    <source>
        <dbReference type="PROSITE" id="PS50994"/>
    </source>
</evidence>
<dbReference type="Gene3D" id="3.30.420.10">
    <property type="entry name" value="Ribonuclease H-like superfamily/Ribonuclease H"/>
    <property type="match status" value="1"/>
</dbReference>
<comment type="caution">
    <text evidence="3">The sequence shown here is derived from an EMBL/GenBank/DDBJ whole genome shotgun (WGS) entry which is preliminary data.</text>
</comment>
<dbReference type="SUPFAM" id="SSF56672">
    <property type="entry name" value="DNA/RNA polymerases"/>
    <property type="match status" value="1"/>
</dbReference>
<evidence type="ECO:0000256" key="1">
    <source>
        <dbReference type="SAM" id="MobiDB-lite"/>
    </source>
</evidence>
<evidence type="ECO:0000313" key="3">
    <source>
        <dbReference type="EMBL" id="PNX93614.1"/>
    </source>
</evidence>
<reference evidence="3 4" key="1">
    <citation type="journal article" date="2014" name="Am. J. Bot.">
        <title>Genome assembly and annotation for red clover (Trifolium pratense; Fabaceae).</title>
        <authorList>
            <person name="Istvanek J."/>
            <person name="Jaros M."/>
            <person name="Krenek A."/>
            <person name="Repkova J."/>
        </authorList>
    </citation>
    <scope>NUCLEOTIDE SEQUENCE [LARGE SCALE GENOMIC DNA]</scope>
    <source>
        <strain evidence="4">cv. Tatra</strain>
        <tissue evidence="3">Young leaves</tissue>
    </source>
</reference>
<dbReference type="Pfam" id="PF13976">
    <property type="entry name" value="gag_pre-integrs"/>
    <property type="match status" value="1"/>
</dbReference>
<dbReference type="InterPro" id="IPR012337">
    <property type="entry name" value="RNaseH-like_sf"/>
</dbReference>
<dbReference type="SUPFAM" id="SSF53098">
    <property type="entry name" value="Ribonuclease H-like"/>
    <property type="match status" value="1"/>
</dbReference>
<dbReference type="PANTHER" id="PTHR11439">
    <property type="entry name" value="GAG-POL-RELATED RETROTRANSPOSON"/>
    <property type="match status" value="1"/>
</dbReference>
<dbReference type="InterPro" id="IPR029472">
    <property type="entry name" value="Copia-like_N"/>
</dbReference>